<proteinExistence type="predicted"/>
<accession>A0ABN2YBF6</accession>
<dbReference type="InterPro" id="IPR027806">
    <property type="entry name" value="HARBI1_dom"/>
</dbReference>
<evidence type="ECO:0000313" key="6">
    <source>
        <dbReference type="Proteomes" id="UP001500897"/>
    </source>
</evidence>
<sequence>MRIMVNRAVLTHRLFTGVSRRHLGSLIAELAEPWQTVVEGRRHEVRGGVGKRTVGAGARHQLVFTDRVVATLIHLRHDLPHAVLGLLFGVDRSTVTRAIGEIRTLLARRGCAVPDRPGVRLRTLADVFAYAQAEGVELRLDATEIQVRRPVASRGGRRAFVSGKKKQNTMKATVIADHLGRTLWTDALRPGRMHDATAARNEGIADCFRHFPEVEVLLDDGYLGLRRDHPGQAITPPRKPNKSALADVHARWEQARHQHSSDRITVEHALADHKRWKQLLRWTHRRNNLPDTYRAIAGLVSDRTANV</sequence>
<protein>
    <submittedName>
        <fullName evidence="5">Transposase family protein</fullName>
    </submittedName>
</protein>
<evidence type="ECO:0000259" key="3">
    <source>
        <dbReference type="Pfam" id="PF13359"/>
    </source>
</evidence>
<evidence type="ECO:0000313" key="5">
    <source>
        <dbReference type="EMBL" id="GAA2123290.1"/>
    </source>
</evidence>
<dbReference type="Proteomes" id="UP001500897">
    <property type="component" value="Unassembled WGS sequence"/>
</dbReference>
<feature type="domain" description="DDE Tnp4" evidence="3">
    <location>
        <begin position="140"/>
        <end position="299"/>
    </location>
</feature>
<dbReference type="EMBL" id="BAAANS010000092">
    <property type="protein sequence ID" value="GAA2123290.1"/>
    <property type="molecule type" value="Genomic_DNA"/>
</dbReference>
<name>A0ABN2YBF6_9ACTN</name>
<reference evidence="5 6" key="1">
    <citation type="journal article" date="2019" name="Int. J. Syst. Evol. Microbiol.">
        <title>The Global Catalogue of Microorganisms (GCM) 10K type strain sequencing project: providing services to taxonomists for standard genome sequencing and annotation.</title>
        <authorList>
            <consortium name="The Broad Institute Genomics Platform"/>
            <consortium name="The Broad Institute Genome Sequencing Center for Infectious Disease"/>
            <person name="Wu L."/>
            <person name="Ma J."/>
        </authorList>
    </citation>
    <scope>NUCLEOTIDE SEQUENCE [LARGE SCALE GENOMIC DNA]</scope>
    <source>
        <strain evidence="5 6">JCM 14559</strain>
    </source>
</reference>
<keyword evidence="2" id="KW-0479">Metal-binding</keyword>
<dbReference type="Pfam" id="PF13359">
    <property type="entry name" value="DDE_Tnp_4"/>
    <property type="match status" value="1"/>
</dbReference>
<dbReference type="InterPro" id="IPR027805">
    <property type="entry name" value="Transposase_HTH_dom"/>
</dbReference>
<comment type="cofactor">
    <cofactor evidence="1">
        <name>a divalent metal cation</name>
        <dbReference type="ChEBI" id="CHEBI:60240"/>
    </cofactor>
</comment>
<gene>
    <name evidence="5" type="ORF">GCM10009759_74270</name>
</gene>
<keyword evidence="6" id="KW-1185">Reference proteome</keyword>
<organism evidence="5 6">
    <name type="scientific">Kitasatospora saccharophila</name>
    <dbReference type="NCBI Taxonomy" id="407973"/>
    <lineage>
        <taxon>Bacteria</taxon>
        <taxon>Bacillati</taxon>
        <taxon>Actinomycetota</taxon>
        <taxon>Actinomycetes</taxon>
        <taxon>Kitasatosporales</taxon>
        <taxon>Streptomycetaceae</taxon>
        <taxon>Kitasatospora</taxon>
    </lineage>
</organism>
<dbReference type="Pfam" id="PF13613">
    <property type="entry name" value="HTH_Tnp_4"/>
    <property type="match status" value="1"/>
</dbReference>
<evidence type="ECO:0000256" key="2">
    <source>
        <dbReference type="ARBA" id="ARBA00022723"/>
    </source>
</evidence>
<evidence type="ECO:0000259" key="4">
    <source>
        <dbReference type="Pfam" id="PF13613"/>
    </source>
</evidence>
<comment type="caution">
    <text evidence="5">The sequence shown here is derived from an EMBL/GenBank/DDBJ whole genome shotgun (WGS) entry which is preliminary data.</text>
</comment>
<evidence type="ECO:0000256" key="1">
    <source>
        <dbReference type="ARBA" id="ARBA00001968"/>
    </source>
</evidence>
<feature type="domain" description="Transposase Helix-turn-helix" evidence="4">
    <location>
        <begin position="61"/>
        <end position="111"/>
    </location>
</feature>